<dbReference type="NCBIfam" id="TIGR04222">
    <property type="entry name" value="near_uncomplex"/>
    <property type="match status" value="1"/>
</dbReference>
<reference evidence="4" key="1">
    <citation type="submission" date="2016-10" db="EMBL/GenBank/DDBJ databases">
        <authorList>
            <person name="Varghese N."/>
            <person name="Submissions S."/>
        </authorList>
    </citation>
    <scope>NUCLEOTIDE SEQUENCE [LARGE SCALE GENOMIC DNA]</scope>
    <source>
        <strain evidence="4">IBRC-M 10403</strain>
    </source>
</reference>
<feature type="region of interest" description="Disordered" evidence="1">
    <location>
        <begin position="283"/>
        <end position="303"/>
    </location>
</feature>
<evidence type="ECO:0000313" key="4">
    <source>
        <dbReference type="Proteomes" id="UP000199501"/>
    </source>
</evidence>
<keyword evidence="2" id="KW-0472">Membrane</keyword>
<keyword evidence="2" id="KW-1133">Transmembrane helix</keyword>
<name>A0A1G6LL65_9PSEU</name>
<dbReference type="InterPro" id="IPR026467">
    <property type="entry name" value="Ser/Gly_Cys_C_dom"/>
</dbReference>
<sequence length="303" mass="30431">MNEPWGISGPEFLRLYLVAAGFAVLIALAVRIMARTASATERTPGQLTLDELAYLAGGTRRVVETAVARLLDEGKLRISRTGAVGVVDGARGGGAVDQAVLADAKRYGHRTLRLLVDKVGQDAAVTRIGADLTRKGLLVDKGMSRARLSAAPLAVLFAVGAARWVNGLSEGRPIGWLTLALLGTAVVAAVLFRRPVPSRTYQGARMLAEARRGRATASSRTIGAHAPDYALGTAAGLVVFGGLATYPDAEIAAALETQRAATGYSASSSGTSSSSSCGGGSGSSCSSGGGGGGCGGGGGGCGG</sequence>
<evidence type="ECO:0000313" key="3">
    <source>
        <dbReference type="EMBL" id="SDC43993.1"/>
    </source>
</evidence>
<dbReference type="OrthoDB" id="3620552at2"/>
<dbReference type="AlphaFoldDB" id="A0A1G6LL65"/>
<dbReference type="EMBL" id="FMZZ01000002">
    <property type="protein sequence ID" value="SDC43993.1"/>
    <property type="molecule type" value="Genomic_DNA"/>
</dbReference>
<proteinExistence type="predicted"/>
<gene>
    <name evidence="3" type="ORF">SAMN05216174_102131</name>
</gene>
<accession>A0A1G6LL65</accession>
<organism evidence="3 4">
    <name type="scientific">Actinokineospora iranica</name>
    <dbReference type="NCBI Taxonomy" id="1271860"/>
    <lineage>
        <taxon>Bacteria</taxon>
        <taxon>Bacillati</taxon>
        <taxon>Actinomycetota</taxon>
        <taxon>Actinomycetes</taxon>
        <taxon>Pseudonocardiales</taxon>
        <taxon>Pseudonocardiaceae</taxon>
        <taxon>Actinokineospora</taxon>
    </lineage>
</organism>
<keyword evidence="2" id="KW-0812">Transmembrane</keyword>
<evidence type="ECO:0000256" key="2">
    <source>
        <dbReference type="SAM" id="Phobius"/>
    </source>
</evidence>
<dbReference type="RefSeq" id="WP_091448924.1">
    <property type="nucleotide sequence ID" value="NZ_FMZZ01000002.1"/>
</dbReference>
<feature type="transmembrane region" description="Helical" evidence="2">
    <location>
        <begin position="144"/>
        <end position="162"/>
    </location>
</feature>
<protein>
    <submittedName>
        <fullName evidence="3">TIGR04222 domain-containing protein</fullName>
    </submittedName>
</protein>
<evidence type="ECO:0000256" key="1">
    <source>
        <dbReference type="SAM" id="MobiDB-lite"/>
    </source>
</evidence>
<keyword evidence="4" id="KW-1185">Reference proteome</keyword>
<feature type="transmembrane region" description="Helical" evidence="2">
    <location>
        <begin position="174"/>
        <end position="192"/>
    </location>
</feature>
<feature type="transmembrane region" description="Helical" evidence="2">
    <location>
        <begin position="12"/>
        <end position="34"/>
    </location>
</feature>
<dbReference type="Proteomes" id="UP000199501">
    <property type="component" value="Unassembled WGS sequence"/>
</dbReference>
<dbReference type="STRING" id="1271860.SAMN05216174_102131"/>